<dbReference type="Proteomes" id="UP001303407">
    <property type="component" value="Chromosome"/>
</dbReference>
<dbReference type="EMBL" id="CP134536">
    <property type="protein sequence ID" value="WNH12305.1"/>
    <property type="molecule type" value="Genomic_DNA"/>
</dbReference>
<accession>A0ABY9Y2Y4</accession>
<keyword evidence="2" id="KW-1185">Reference proteome</keyword>
<name>A0ABY9Y2Y4_9FLAO</name>
<evidence type="ECO:0000313" key="1">
    <source>
        <dbReference type="EMBL" id="WNH12305.1"/>
    </source>
</evidence>
<sequence length="141" mass="16005">MKYIWFSLFSCLFFQGFSQNYFDVLNVTYTNTPNNNFEITDAQTTVQELALELNFPVVINEKTILLTGLFANKTKVKLDANSSKENLDVIGLNVGINRTFNDTWSATFMLYSKLASDAIKVSKENHQLALLSLFTKKSVLI</sequence>
<protein>
    <submittedName>
        <fullName evidence="1">Uncharacterized protein</fullName>
    </submittedName>
</protein>
<dbReference type="RefSeq" id="WP_415862286.1">
    <property type="nucleotide sequence ID" value="NZ_CP134536.1"/>
</dbReference>
<proteinExistence type="predicted"/>
<evidence type="ECO:0000313" key="2">
    <source>
        <dbReference type="Proteomes" id="UP001303407"/>
    </source>
</evidence>
<reference evidence="1 2" key="1">
    <citation type="submission" date="2023-09" db="EMBL/GenBank/DDBJ databases">
        <title>Thalassobella suaedae gen. nov., sp. nov., a marine bacterium of the family Flavobacteriaceae isolated from a halophyte Suaeda japonica.</title>
        <authorList>
            <person name="Lee S.Y."/>
            <person name="Hwang C.Y."/>
        </authorList>
    </citation>
    <scope>NUCLEOTIDE SEQUENCE [LARGE SCALE GENOMIC DNA]</scope>
    <source>
        <strain evidence="1 2">HL-DH10</strain>
    </source>
</reference>
<gene>
    <name evidence="1" type="ORF">RHP49_15610</name>
</gene>
<organism evidence="1 2">
    <name type="scientific">Thalassobellus suaedae</name>
    <dbReference type="NCBI Taxonomy" id="3074124"/>
    <lineage>
        <taxon>Bacteria</taxon>
        <taxon>Pseudomonadati</taxon>
        <taxon>Bacteroidota</taxon>
        <taxon>Flavobacteriia</taxon>
        <taxon>Flavobacteriales</taxon>
        <taxon>Flavobacteriaceae</taxon>
        <taxon>Thalassobellus</taxon>
    </lineage>
</organism>